<dbReference type="EMBL" id="JAXQPW010000001">
    <property type="protein sequence ID" value="MDZ5660136.1"/>
    <property type="molecule type" value="Genomic_DNA"/>
</dbReference>
<organism evidence="4 5">
    <name type="scientific">Nocardioides renjunii</name>
    <dbReference type="NCBI Taxonomy" id="3095075"/>
    <lineage>
        <taxon>Bacteria</taxon>
        <taxon>Bacillati</taxon>
        <taxon>Actinomycetota</taxon>
        <taxon>Actinomycetes</taxon>
        <taxon>Propionibacteriales</taxon>
        <taxon>Nocardioidaceae</taxon>
        <taxon>Nocardioides</taxon>
    </lineage>
</organism>
<feature type="transmembrane region" description="Helical" evidence="2">
    <location>
        <begin position="211"/>
        <end position="234"/>
    </location>
</feature>
<evidence type="ECO:0000256" key="3">
    <source>
        <dbReference type="SAM" id="SignalP"/>
    </source>
</evidence>
<proteinExistence type="predicted"/>
<reference evidence="4 5" key="1">
    <citation type="submission" date="2023-11" db="EMBL/GenBank/DDBJ databases">
        <title>Novel species in genus Nocardioides.</title>
        <authorList>
            <person name="Zhou H."/>
        </authorList>
    </citation>
    <scope>NUCLEOTIDE SEQUENCE [LARGE SCALE GENOMIC DNA]</scope>
    <source>
        <strain evidence="4 5">S-58</strain>
    </source>
</reference>
<keyword evidence="3" id="KW-0732">Signal</keyword>
<evidence type="ECO:0000256" key="1">
    <source>
        <dbReference type="SAM" id="MobiDB-lite"/>
    </source>
</evidence>
<evidence type="ECO:0000313" key="4">
    <source>
        <dbReference type="EMBL" id="MDZ5660136.1"/>
    </source>
</evidence>
<comment type="caution">
    <text evidence="4">The sequence shown here is derived from an EMBL/GenBank/DDBJ whole genome shotgun (WGS) entry which is preliminary data.</text>
</comment>
<accession>A0ABU5K5J2</accession>
<feature type="chain" id="PRO_5045844221" description="Membrane protein DUF2142" evidence="3">
    <location>
        <begin position="20"/>
        <end position="472"/>
    </location>
</feature>
<keyword evidence="2" id="KW-1133">Transmembrane helix</keyword>
<gene>
    <name evidence="4" type="ORF">SFC79_00020</name>
</gene>
<feature type="compositionally biased region" description="Basic residues" evidence="1">
    <location>
        <begin position="462"/>
        <end position="472"/>
    </location>
</feature>
<keyword evidence="2" id="KW-0472">Membrane</keyword>
<evidence type="ECO:0008006" key="6">
    <source>
        <dbReference type="Google" id="ProtNLM"/>
    </source>
</evidence>
<feature type="region of interest" description="Disordered" evidence="1">
    <location>
        <begin position="445"/>
        <end position="472"/>
    </location>
</feature>
<feature type="transmembrane region" description="Helical" evidence="2">
    <location>
        <begin position="400"/>
        <end position="418"/>
    </location>
</feature>
<protein>
    <recommendedName>
        <fullName evidence="6">Membrane protein DUF2142</fullName>
    </recommendedName>
</protein>
<evidence type="ECO:0000313" key="5">
    <source>
        <dbReference type="Proteomes" id="UP001291999"/>
    </source>
</evidence>
<feature type="transmembrane region" description="Helical" evidence="2">
    <location>
        <begin position="324"/>
        <end position="343"/>
    </location>
</feature>
<dbReference type="RefSeq" id="WP_322422766.1">
    <property type="nucleotide sequence ID" value="NZ_JAXQPW010000001.1"/>
</dbReference>
<feature type="signal peptide" evidence="3">
    <location>
        <begin position="1"/>
        <end position="19"/>
    </location>
</feature>
<feature type="transmembrane region" description="Helical" evidence="2">
    <location>
        <begin position="134"/>
        <end position="154"/>
    </location>
</feature>
<keyword evidence="5" id="KW-1185">Reference proteome</keyword>
<feature type="transmembrane region" description="Helical" evidence="2">
    <location>
        <begin position="104"/>
        <end position="122"/>
    </location>
</feature>
<dbReference type="Proteomes" id="UP001291999">
    <property type="component" value="Unassembled WGS sequence"/>
</dbReference>
<name>A0ABU5K5J2_9ACTN</name>
<feature type="transmembrane region" description="Helical" evidence="2">
    <location>
        <begin position="355"/>
        <end position="372"/>
    </location>
</feature>
<sequence length="472" mass="50245">MRRRLVPTLLFLALAGLYALTTNPDPSPDAWTADFAARHIAMTGDPVPDIGDFPLLDDNVIRETWIVETADGREAVGRAPGVIAASVPAYAVARPAAVSPLPGALTAALLTATAVLLFFLLLRDRLGTRRSLVAAGLLGLATPVWSVAADAVWPHTLTTLGIVGTAWAADRGRWWLVGVFGGVLLWGRLHAAVICAVVGLGLAWSRGRPGVAWRVGTAAAAALALSACWTRWMYGSWDPSSGYRASDFTSGVAGHALDPLNHLGFLVSADRGLLWWCPMLLVLGPTAWRHRAGLPDWSRWLAAAGASYLLGQAVLNRFSGGDHFYGYRTSLELVVCLSPALALASPHLSLRAKRWFVPVAVLQVALVAPGAVSDDMYVPVRDVWWRNAFLDALVLRPGELLPLVAATMAAALLAVRLLHTGRVARWLDGADPWPPVRTVPGVEVRGCAPPSPSGGRLAAPRRGSRPPARRSG</sequence>
<keyword evidence="2" id="KW-0812">Transmembrane</keyword>
<evidence type="ECO:0000256" key="2">
    <source>
        <dbReference type="SAM" id="Phobius"/>
    </source>
</evidence>
<feature type="transmembrane region" description="Helical" evidence="2">
    <location>
        <begin position="174"/>
        <end position="204"/>
    </location>
</feature>